<evidence type="ECO:0000256" key="1">
    <source>
        <dbReference type="SAM" id="Coils"/>
    </source>
</evidence>
<dbReference type="AlphaFoldDB" id="A0A1H2TE10"/>
<gene>
    <name evidence="2" type="ORF">SAMN05421781_1361</name>
</gene>
<accession>A0A1H2TE10</accession>
<evidence type="ECO:0000313" key="3">
    <source>
        <dbReference type="Proteomes" id="UP000199488"/>
    </source>
</evidence>
<keyword evidence="3" id="KW-1185">Reference proteome</keyword>
<keyword evidence="1" id="KW-0175">Coiled coil</keyword>
<name>A0A1H2TE10_9BACI</name>
<proteinExistence type="predicted"/>
<dbReference type="Proteomes" id="UP000199488">
    <property type="component" value="Unassembled WGS sequence"/>
</dbReference>
<organism evidence="2 3">
    <name type="scientific">Marinococcus luteus</name>
    <dbReference type="NCBI Taxonomy" id="1122204"/>
    <lineage>
        <taxon>Bacteria</taxon>
        <taxon>Bacillati</taxon>
        <taxon>Bacillota</taxon>
        <taxon>Bacilli</taxon>
        <taxon>Bacillales</taxon>
        <taxon>Bacillaceae</taxon>
        <taxon>Marinococcus</taxon>
    </lineage>
</organism>
<dbReference type="RefSeq" id="WP_091612829.1">
    <property type="nucleotide sequence ID" value="NZ_FNNC01000002.1"/>
</dbReference>
<dbReference type="EMBL" id="FNNC01000002">
    <property type="protein sequence ID" value="SDW42203.1"/>
    <property type="molecule type" value="Genomic_DNA"/>
</dbReference>
<protein>
    <submittedName>
        <fullName evidence="2">Uncharacterized protein</fullName>
    </submittedName>
</protein>
<evidence type="ECO:0000313" key="2">
    <source>
        <dbReference type="EMBL" id="SDW42203.1"/>
    </source>
</evidence>
<dbReference type="OrthoDB" id="3239452at2"/>
<reference evidence="2 3" key="1">
    <citation type="submission" date="2016-10" db="EMBL/GenBank/DDBJ databases">
        <authorList>
            <person name="de Groot N.N."/>
        </authorList>
    </citation>
    <scope>NUCLEOTIDE SEQUENCE [LARGE SCALE GENOMIC DNA]</scope>
    <source>
        <strain evidence="2 3">DSM 23126</strain>
    </source>
</reference>
<feature type="coiled-coil region" evidence="1">
    <location>
        <begin position="210"/>
        <end position="256"/>
    </location>
</feature>
<dbReference type="STRING" id="1122204.SAMN05421781_1361"/>
<sequence length="556" mass="62785">MNEKDRRKLKNFKNTFVNSQIMGIANNTGEKYGKAVKASLKAYNGEKTKNGKTIRGLKDFKNYKADNYMSQKQQEGFTAEILMEEKSEIESITKNKTFTLRRTESLGQNNHQVFDHFMSDADGNPLLDKDGNYLSGSQTKFRGHYSKKKYIEAKKKKDPDWEPKDDLTNQSIIEDAARGNLNKLINHKDFEKYRQAKHIDIPKEQYEPAKKILEDKQNQLKLQVEKLEEKNNYEALNKKQEELNRTKSVYERLRNSGVSSKEAHFARKHPKIHTTKKIASSANQAGLKAGASSAAVGGVISLAQNLYIYSQAEEKDKKKIFVETAKDTAKAGALGYSSAFISSVLKGYLDSDLNKNGNLKTLSSTTFPALLGTVSIEVTKSVKYYIENDSATQTELFRDLGEKGLGLLAKQLAKATSNGITTAIYGTSAAAPPVLLGMVSYFAITTFYRSVAEVLEETKLSEANRKKAEELSRQSILEIRSEREELEDLIAMKHQEKEEIFNNCFSAIELSIEEKDHSSFVDNINKLANTFGVQLQYLNFEEFDDFMSDNSQSFTF</sequence>